<proteinExistence type="predicted"/>
<reference evidence="1" key="1">
    <citation type="submission" date="2021-03" db="EMBL/GenBank/DDBJ databases">
        <title>Draft genome sequence of rust myrtle Austropuccinia psidii MF-1, a brazilian biotype.</title>
        <authorList>
            <person name="Quecine M.C."/>
            <person name="Pachon D.M.R."/>
            <person name="Bonatelli M.L."/>
            <person name="Correr F.H."/>
            <person name="Franceschini L.M."/>
            <person name="Leite T.F."/>
            <person name="Margarido G.R.A."/>
            <person name="Almeida C.A."/>
            <person name="Ferrarezi J.A."/>
            <person name="Labate C.A."/>
        </authorList>
    </citation>
    <scope>NUCLEOTIDE SEQUENCE</scope>
    <source>
        <strain evidence="1">MF-1</strain>
    </source>
</reference>
<organism evidence="1 2">
    <name type="scientific">Austropuccinia psidii MF-1</name>
    <dbReference type="NCBI Taxonomy" id="1389203"/>
    <lineage>
        <taxon>Eukaryota</taxon>
        <taxon>Fungi</taxon>
        <taxon>Dikarya</taxon>
        <taxon>Basidiomycota</taxon>
        <taxon>Pucciniomycotina</taxon>
        <taxon>Pucciniomycetes</taxon>
        <taxon>Pucciniales</taxon>
        <taxon>Sphaerophragmiaceae</taxon>
        <taxon>Austropuccinia</taxon>
    </lineage>
</organism>
<dbReference type="EMBL" id="AVOT02136792">
    <property type="protein sequence ID" value="MBW0590064.1"/>
    <property type="molecule type" value="Genomic_DNA"/>
</dbReference>
<protein>
    <submittedName>
        <fullName evidence="1">Uncharacterized protein</fullName>
    </submittedName>
</protein>
<accession>A0A9Q3L2K3</accession>
<gene>
    <name evidence="1" type="ORF">O181_129779</name>
</gene>
<dbReference type="AlphaFoldDB" id="A0A9Q3L2K3"/>
<evidence type="ECO:0000313" key="1">
    <source>
        <dbReference type="EMBL" id="MBW0590064.1"/>
    </source>
</evidence>
<name>A0A9Q3L2K3_9BASI</name>
<dbReference type="Proteomes" id="UP000765509">
    <property type="component" value="Unassembled WGS sequence"/>
</dbReference>
<evidence type="ECO:0000313" key="2">
    <source>
        <dbReference type="Proteomes" id="UP000765509"/>
    </source>
</evidence>
<sequence length="76" mass="8233">MVRGPWAVDRPKWTPWAQICWGSKEVMGPKMAQIKNISPLWPGPIGGVQDHQTLAFPKVAGEALGDDSSPQRGLGP</sequence>
<comment type="caution">
    <text evidence="1">The sequence shown here is derived from an EMBL/GenBank/DDBJ whole genome shotgun (WGS) entry which is preliminary data.</text>
</comment>
<keyword evidence="2" id="KW-1185">Reference proteome</keyword>